<dbReference type="InterPro" id="IPR001054">
    <property type="entry name" value="A/G_cyclase"/>
</dbReference>
<dbReference type="GO" id="GO:0005886">
    <property type="term" value="C:plasma membrane"/>
    <property type="evidence" value="ECO:0007669"/>
    <property type="project" value="TreeGrafter"/>
</dbReference>
<keyword evidence="1" id="KW-0547">Nucleotide-binding</keyword>
<feature type="domain" description="Guanylate cyclase" evidence="5">
    <location>
        <begin position="558"/>
        <end position="663"/>
    </location>
</feature>
<protein>
    <submittedName>
        <fullName evidence="6">Adenylate/guanylate cyclase</fullName>
    </submittedName>
</protein>
<feature type="region of interest" description="Disordered" evidence="3">
    <location>
        <begin position="36"/>
        <end position="66"/>
    </location>
</feature>
<evidence type="ECO:0000313" key="6">
    <source>
        <dbReference type="EMBL" id="KAG7342939.1"/>
    </source>
</evidence>
<reference evidence="6" key="1">
    <citation type="journal article" date="2021" name="Sci. Rep.">
        <title>Diploid genomic architecture of Nitzschia inconspicua, an elite biomass production diatom.</title>
        <authorList>
            <person name="Oliver A."/>
            <person name="Podell S."/>
            <person name="Pinowska A."/>
            <person name="Traller J.C."/>
            <person name="Smith S.R."/>
            <person name="McClure R."/>
            <person name="Beliaev A."/>
            <person name="Bohutskyi P."/>
            <person name="Hill E.A."/>
            <person name="Rabines A."/>
            <person name="Zheng H."/>
            <person name="Allen L.Z."/>
            <person name="Kuo A."/>
            <person name="Grigoriev I.V."/>
            <person name="Allen A.E."/>
            <person name="Hazlebeck D."/>
            <person name="Allen E.E."/>
        </authorList>
    </citation>
    <scope>NUCLEOTIDE SEQUENCE</scope>
    <source>
        <strain evidence="6">Hildebrandi</strain>
    </source>
</reference>
<evidence type="ECO:0000256" key="4">
    <source>
        <dbReference type="SAM" id="Phobius"/>
    </source>
</evidence>
<dbReference type="GO" id="GO:0001653">
    <property type="term" value="F:peptide receptor activity"/>
    <property type="evidence" value="ECO:0007669"/>
    <property type="project" value="TreeGrafter"/>
</dbReference>
<evidence type="ECO:0000259" key="5">
    <source>
        <dbReference type="PROSITE" id="PS50125"/>
    </source>
</evidence>
<gene>
    <name evidence="6" type="ORF">IV203_020884</name>
</gene>
<proteinExistence type="predicted"/>
<dbReference type="CDD" id="cd07302">
    <property type="entry name" value="CHD"/>
    <property type="match status" value="1"/>
</dbReference>
<dbReference type="PANTHER" id="PTHR11920:SF335">
    <property type="entry name" value="GUANYLATE CYCLASE"/>
    <property type="match status" value="1"/>
</dbReference>
<dbReference type="Pfam" id="PF00233">
    <property type="entry name" value="PDEase_I"/>
    <property type="match status" value="1"/>
</dbReference>
<keyword evidence="7" id="KW-1185">Reference proteome</keyword>
<dbReference type="AlphaFoldDB" id="A0A9K3KGL6"/>
<reference evidence="6" key="2">
    <citation type="submission" date="2021-04" db="EMBL/GenBank/DDBJ databases">
        <authorList>
            <person name="Podell S."/>
        </authorList>
    </citation>
    <scope>NUCLEOTIDE SEQUENCE</scope>
    <source>
        <strain evidence="6">Hildebrandi</strain>
    </source>
</reference>
<organism evidence="6 7">
    <name type="scientific">Nitzschia inconspicua</name>
    <dbReference type="NCBI Taxonomy" id="303405"/>
    <lineage>
        <taxon>Eukaryota</taxon>
        <taxon>Sar</taxon>
        <taxon>Stramenopiles</taxon>
        <taxon>Ochrophyta</taxon>
        <taxon>Bacillariophyta</taxon>
        <taxon>Bacillariophyceae</taxon>
        <taxon>Bacillariophycidae</taxon>
        <taxon>Bacillariales</taxon>
        <taxon>Bacillariaceae</taxon>
        <taxon>Nitzschia</taxon>
    </lineage>
</organism>
<evidence type="ECO:0000256" key="1">
    <source>
        <dbReference type="ARBA" id="ARBA00022741"/>
    </source>
</evidence>
<dbReference type="InterPro" id="IPR002073">
    <property type="entry name" value="PDEase_catalytic_dom"/>
</dbReference>
<dbReference type="EMBL" id="JAGRRH010000024">
    <property type="protein sequence ID" value="KAG7342939.1"/>
    <property type="molecule type" value="Genomic_DNA"/>
</dbReference>
<evidence type="ECO:0000256" key="3">
    <source>
        <dbReference type="SAM" id="MobiDB-lite"/>
    </source>
</evidence>
<dbReference type="GO" id="GO:0004016">
    <property type="term" value="F:adenylate cyclase activity"/>
    <property type="evidence" value="ECO:0007669"/>
    <property type="project" value="TreeGrafter"/>
</dbReference>
<dbReference type="GO" id="GO:0035556">
    <property type="term" value="P:intracellular signal transduction"/>
    <property type="evidence" value="ECO:0007669"/>
    <property type="project" value="InterPro"/>
</dbReference>
<keyword evidence="4" id="KW-0812">Transmembrane</keyword>
<dbReference type="GO" id="GO:0007168">
    <property type="term" value="P:receptor guanylyl cyclase signaling pathway"/>
    <property type="evidence" value="ECO:0007669"/>
    <property type="project" value="TreeGrafter"/>
</dbReference>
<comment type="caution">
    <text evidence="6">The sequence shown here is derived from an EMBL/GenBank/DDBJ whole genome shotgun (WGS) entry which is preliminary data.</text>
</comment>
<dbReference type="GO" id="GO:0000166">
    <property type="term" value="F:nucleotide binding"/>
    <property type="evidence" value="ECO:0007669"/>
    <property type="project" value="UniProtKB-KW"/>
</dbReference>
<dbReference type="GO" id="GO:0004383">
    <property type="term" value="F:guanylate cyclase activity"/>
    <property type="evidence" value="ECO:0007669"/>
    <property type="project" value="TreeGrafter"/>
</dbReference>
<keyword evidence="4" id="KW-0472">Membrane</keyword>
<dbReference type="PANTHER" id="PTHR11920">
    <property type="entry name" value="GUANYLYL CYCLASE"/>
    <property type="match status" value="1"/>
</dbReference>
<dbReference type="Proteomes" id="UP000693970">
    <property type="component" value="Unassembled WGS sequence"/>
</dbReference>
<evidence type="ECO:0000256" key="2">
    <source>
        <dbReference type="ARBA" id="ARBA00023239"/>
    </source>
</evidence>
<dbReference type="SMART" id="SM00044">
    <property type="entry name" value="CYCc"/>
    <property type="match status" value="1"/>
</dbReference>
<accession>A0A9K3KGL6</accession>
<name>A0A9K3KGL6_9STRA</name>
<dbReference type="PROSITE" id="PS50125">
    <property type="entry name" value="GUANYLATE_CYCLASE_2"/>
    <property type="match status" value="1"/>
</dbReference>
<sequence>MTGTAARTPALAQTQQLRLSRDVQWLSKTYGEYKKPQIREEAEDDDHYSQLGIGEDDDHPPLSVSPPYAWHTSQREQISSVSKSATSNLEIPPALAQRETKLINRSKLCVYLVIVLSVAVLGTLTYLLMTSQEQQWYEDEFEEFSEVVFDSIHHKLLNLQEVTRTLASSWTAEPTHGADGTLLQASFNVTLPNFGLFASHLNCVAEDLATAALGRVDEEDSGIDNHERDVIRDESFLSAEVDTGQITPIDRCTEGSDDSRNLSVPLWQMFPTPKNASNSLIMRDLQCQIPPLLNEMLATRNSVFSPMLDFTRNNIVHILFTRHHEDSADENDGKFEQENHLNGRDQHFSLYFQPIFSSFNAAEADILGVVLAVIHWDDFLAGILESDAKELRSISTLLDELEDVPDDDHHALQAADDDSDNYESKKISIIHCDWFIRTSFDQTYVENWQSDDAVTFSIAVVGIFFFTAFIFLLYDCLVQWRNQRIMKTAQKSNAIVSSLFPKNVAAQMMEEANYESLTQSQATQKAFKSFNTSESSGPTSGTLMNGEKPIADLFSDTTILFADIAGFTAWSSMQDPGQVFILLETIFNAFDKIADRKKTVGDCYVAVCGLPDPSKDHAVIVASFARDCLTEMGRLTKQLEWDLGPDTSSLNMRIGLNSGPVTAEDGTSITDLTSDPSTSDFTSHHVDLSSLASPVISKNLKARKTALVRWHKEVLSVTLKKIIALRKRNLGGTSAIVNEAELSQAETIEVFGDASPGTCIDFPIIDDSVEGKDIQLDKVVEEQLGKYVMNIADTFTTQTPSTMLSMPLMWHFLSQNSLIHDADHPGVGNQQLVKEGHPLSKTYPTSIAERHSLKLSWQLLRQDCYHELRRTIYTTVAEFEHFRQLLVHSVLVTDIMDKELQHERKERWEKVFQNDSSKLSVVEQKNLMNLQKTAVLETVIQVSDVSHTMQHWKVYQKWNHRLFCELRKAFQEGRGGKDPSEFWYEGELGFYDFYIIPLAERLKECPAFHTSGRELLLYAMSNRKEWEIKGKEVVEKLNGCA</sequence>
<feature type="transmembrane region" description="Helical" evidence="4">
    <location>
        <begin position="108"/>
        <end position="129"/>
    </location>
</feature>
<dbReference type="InterPro" id="IPR050401">
    <property type="entry name" value="Cyclic_nucleotide_synthase"/>
</dbReference>
<evidence type="ECO:0000313" key="7">
    <source>
        <dbReference type="Proteomes" id="UP000693970"/>
    </source>
</evidence>
<keyword evidence="4" id="KW-1133">Transmembrane helix</keyword>
<dbReference type="Pfam" id="PF00211">
    <property type="entry name" value="Guanylate_cyc"/>
    <property type="match status" value="1"/>
</dbReference>
<dbReference type="GO" id="GO:0004114">
    <property type="term" value="F:3',5'-cyclic-nucleotide phosphodiesterase activity"/>
    <property type="evidence" value="ECO:0007669"/>
    <property type="project" value="InterPro"/>
</dbReference>
<keyword evidence="2" id="KW-0456">Lyase</keyword>